<name>A0A1G2UQV4_9BACT</name>
<organism evidence="2 3">
    <name type="scientific">Candidatus Zambryskibacteria bacterium RIFCSPLOWO2_12_FULL_39_16</name>
    <dbReference type="NCBI Taxonomy" id="1802775"/>
    <lineage>
        <taxon>Bacteria</taxon>
        <taxon>Candidatus Zambryskiibacteriota</taxon>
    </lineage>
</organism>
<evidence type="ECO:0000313" key="2">
    <source>
        <dbReference type="EMBL" id="OHB11768.1"/>
    </source>
</evidence>
<dbReference type="InterPro" id="IPR012878">
    <property type="entry name" value="Beta-AFase-like_GH127_cat"/>
</dbReference>
<dbReference type="SUPFAM" id="SSF48208">
    <property type="entry name" value="Six-hairpin glycosidases"/>
    <property type="match status" value="2"/>
</dbReference>
<dbReference type="GO" id="GO:0005975">
    <property type="term" value="P:carbohydrate metabolic process"/>
    <property type="evidence" value="ECO:0007669"/>
    <property type="project" value="InterPro"/>
</dbReference>
<dbReference type="AlphaFoldDB" id="A0A1G2UQV4"/>
<sequence>MKSVFLRKIASKMHQVKSSLLVYLNFPELRSTRKASNEEIHLKAAMAWLCLAQDESKCDGILSLYNLDKKSWGKPYRETTGYIIPTFINYSKKSGIKEFEERALRMGEWELKEQLNDGSYGEETISGQIRKKVFNTGQVMLGLCSLYDHTGEEKYLKAVIKSAEWLLSIQENNGSWQQFTTAGARTYHSRVAWSLLEVYKRTGNKKYKEAAEKNIEWVLAQQNENGWFENTSLSNPSKPWTHLIAYTIQGLIESASLLESDKIFQSAYKTSLKILRYYENEKNNNFDYLPGTFDKKWQSKDDYTCLTGDAQIAITWLKIWNITNEEHFRSRALCIIDQIKETQIINSSHPEITGGIAGSYPFGGEYASFTMLNWATKFFIDALLLKNNPEFSLLG</sequence>
<proteinExistence type="predicted"/>
<accession>A0A1G2UQV4</accession>
<comment type="caution">
    <text evidence="2">The sequence shown here is derived from an EMBL/GenBank/DDBJ whole genome shotgun (WGS) entry which is preliminary data.</text>
</comment>
<dbReference type="Pfam" id="PF07944">
    <property type="entry name" value="Beta-AFase-like_GH127_cat"/>
    <property type="match status" value="1"/>
</dbReference>
<dbReference type="Proteomes" id="UP000177276">
    <property type="component" value="Unassembled WGS sequence"/>
</dbReference>
<dbReference type="InterPro" id="IPR008928">
    <property type="entry name" value="6-hairpin_glycosidase_sf"/>
</dbReference>
<feature type="domain" description="Non-reducing end beta-L-arabinofuranosidase-like GH127 catalytic" evidence="1">
    <location>
        <begin position="130"/>
        <end position="228"/>
    </location>
</feature>
<dbReference type="CDD" id="cd00688">
    <property type="entry name" value="ISOPREN_C2_like"/>
    <property type="match status" value="1"/>
</dbReference>
<evidence type="ECO:0000313" key="3">
    <source>
        <dbReference type="Proteomes" id="UP000177276"/>
    </source>
</evidence>
<reference evidence="2 3" key="1">
    <citation type="journal article" date="2016" name="Nat. Commun.">
        <title>Thousands of microbial genomes shed light on interconnected biogeochemical processes in an aquifer system.</title>
        <authorList>
            <person name="Anantharaman K."/>
            <person name="Brown C.T."/>
            <person name="Hug L.A."/>
            <person name="Sharon I."/>
            <person name="Castelle C.J."/>
            <person name="Probst A.J."/>
            <person name="Thomas B.C."/>
            <person name="Singh A."/>
            <person name="Wilkins M.J."/>
            <person name="Karaoz U."/>
            <person name="Brodie E.L."/>
            <person name="Williams K.H."/>
            <person name="Hubbard S.S."/>
            <person name="Banfield J.F."/>
        </authorList>
    </citation>
    <scope>NUCLEOTIDE SEQUENCE [LARGE SCALE GENOMIC DNA]</scope>
</reference>
<dbReference type="EMBL" id="MHWS01000022">
    <property type="protein sequence ID" value="OHB11768.1"/>
    <property type="molecule type" value="Genomic_DNA"/>
</dbReference>
<gene>
    <name evidence="2" type="ORF">A3G46_01490</name>
</gene>
<dbReference type="Gene3D" id="1.50.10.20">
    <property type="match status" value="1"/>
</dbReference>
<evidence type="ECO:0000259" key="1">
    <source>
        <dbReference type="Pfam" id="PF07944"/>
    </source>
</evidence>
<protein>
    <recommendedName>
        <fullName evidence="1">Non-reducing end beta-L-arabinofuranosidase-like GH127 catalytic domain-containing protein</fullName>
    </recommendedName>
</protein>